<dbReference type="GO" id="GO:0005262">
    <property type="term" value="F:calcium channel activity"/>
    <property type="evidence" value="ECO:0007669"/>
    <property type="project" value="UniProtKB-KW"/>
</dbReference>
<keyword evidence="10" id="KW-1185">Reference proteome</keyword>
<dbReference type="Pfam" id="PF12796">
    <property type="entry name" value="Ank_2"/>
    <property type="match status" value="1"/>
</dbReference>
<evidence type="ECO:0000256" key="3">
    <source>
        <dbReference type="ARBA" id="ARBA00022475"/>
    </source>
</evidence>
<dbReference type="InterPro" id="IPR024862">
    <property type="entry name" value="TRPV"/>
</dbReference>
<keyword evidence="9" id="KW-0407">Ion channel</keyword>
<dbReference type="SMART" id="SM00248">
    <property type="entry name" value="ANK"/>
    <property type="match status" value="4"/>
</dbReference>
<dbReference type="WBParaSite" id="maker-uti_cns_0014718-snap-gene-0.2-mRNA-1">
    <property type="protein sequence ID" value="maker-uti_cns_0014718-snap-gene-0.2-mRNA-1"/>
    <property type="gene ID" value="maker-uti_cns_0014718-snap-gene-0.2"/>
</dbReference>
<evidence type="ECO:0000256" key="9">
    <source>
        <dbReference type="ARBA" id="ARBA00023303"/>
    </source>
</evidence>
<keyword evidence="3" id="KW-0472">Membrane</keyword>
<dbReference type="SUPFAM" id="SSF48403">
    <property type="entry name" value="Ankyrin repeat"/>
    <property type="match status" value="1"/>
</dbReference>
<dbReference type="Proteomes" id="UP000095280">
    <property type="component" value="Unplaced"/>
</dbReference>
<dbReference type="InterPro" id="IPR036770">
    <property type="entry name" value="Ankyrin_rpt-contain_sf"/>
</dbReference>
<evidence type="ECO:0000256" key="2">
    <source>
        <dbReference type="ARBA" id="ARBA00022448"/>
    </source>
</evidence>
<keyword evidence="2" id="KW-0813">Transport</keyword>
<dbReference type="InterPro" id="IPR002110">
    <property type="entry name" value="Ankyrin_rpt"/>
</dbReference>
<protein>
    <submittedName>
        <fullName evidence="11">ANK_REP_REGION domain-containing protein</fullName>
    </submittedName>
</protein>
<evidence type="ECO:0000256" key="4">
    <source>
        <dbReference type="ARBA" id="ARBA00022568"/>
    </source>
</evidence>
<keyword evidence="8" id="KW-0406">Ion transport</keyword>
<organism evidence="10 11">
    <name type="scientific">Macrostomum lignano</name>
    <dbReference type="NCBI Taxonomy" id="282301"/>
    <lineage>
        <taxon>Eukaryota</taxon>
        <taxon>Metazoa</taxon>
        <taxon>Spiralia</taxon>
        <taxon>Lophotrochozoa</taxon>
        <taxon>Platyhelminthes</taxon>
        <taxon>Rhabditophora</taxon>
        <taxon>Macrostomorpha</taxon>
        <taxon>Macrostomida</taxon>
        <taxon>Macrostomidae</taxon>
        <taxon>Macrostomum</taxon>
    </lineage>
</organism>
<dbReference type="PANTHER" id="PTHR10582">
    <property type="entry name" value="TRANSIENT RECEPTOR POTENTIAL ION CHANNEL PROTEIN"/>
    <property type="match status" value="1"/>
</dbReference>
<evidence type="ECO:0000256" key="5">
    <source>
        <dbReference type="ARBA" id="ARBA00022673"/>
    </source>
</evidence>
<dbReference type="GO" id="GO:0098703">
    <property type="term" value="P:calcium ion import across plasma membrane"/>
    <property type="evidence" value="ECO:0007669"/>
    <property type="project" value="TreeGrafter"/>
</dbReference>
<accession>A0A1I8IQG6</accession>
<dbReference type="AlphaFoldDB" id="A0A1I8IQG6"/>
<keyword evidence="5" id="KW-0107">Calcium channel</keyword>
<reference evidence="11" key="1">
    <citation type="submission" date="2016-11" db="UniProtKB">
        <authorList>
            <consortium name="WormBaseParasite"/>
        </authorList>
    </citation>
    <scope>IDENTIFICATION</scope>
</reference>
<keyword evidence="6" id="KW-0677">Repeat</keyword>
<keyword evidence="4" id="KW-0109">Calcium transport</keyword>
<evidence type="ECO:0000256" key="7">
    <source>
        <dbReference type="ARBA" id="ARBA00022837"/>
    </source>
</evidence>
<evidence type="ECO:0000256" key="1">
    <source>
        <dbReference type="ARBA" id="ARBA00004651"/>
    </source>
</evidence>
<comment type="subcellular location">
    <subcellularLocation>
        <location evidence="1">Cell membrane</location>
        <topology evidence="1">Multi-pass membrane protein</topology>
    </subcellularLocation>
</comment>
<sequence length="313" mass="34293">MAVMNKDLELVKLLVKCGAVIDQRAVGDFFRPEDQRQVNKAAITDYRYPLAFACCVGSAEIYDFLLSCGAHPDSKDQFGNSVLHMLVIHNNTEIYRLAVKHHKKPANPKLTNSAGLNPISLAAKLGRKDVFNEIIDLSSSEMWRFANITCKVYPLTGVDTIGQSGRTDWNSAFMYIINGPPTSTWTCLSRASLTSCCTRSGRNTPGFLQRLLMLTIHIIIMSAAIYLRPLKSSSDTSATSSSLESDNSSLTTTASSVASTTTAAAAAVTISTQEVFRYVFECITVVNSLVTLFMHIDEVREQGVLDFLRGLVS</sequence>
<dbReference type="Gene3D" id="1.25.40.20">
    <property type="entry name" value="Ankyrin repeat-containing domain"/>
    <property type="match status" value="1"/>
</dbReference>
<evidence type="ECO:0000313" key="10">
    <source>
        <dbReference type="Proteomes" id="UP000095280"/>
    </source>
</evidence>
<keyword evidence="3" id="KW-1003">Cell membrane</keyword>
<dbReference type="GO" id="GO:0005886">
    <property type="term" value="C:plasma membrane"/>
    <property type="evidence" value="ECO:0007669"/>
    <property type="project" value="UniProtKB-SubCell"/>
</dbReference>
<name>A0A1I8IQG6_9PLAT</name>
<evidence type="ECO:0000256" key="6">
    <source>
        <dbReference type="ARBA" id="ARBA00022737"/>
    </source>
</evidence>
<proteinExistence type="predicted"/>
<evidence type="ECO:0000256" key="8">
    <source>
        <dbReference type="ARBA" id="ARBA00023065"/>
    </source>
</evidence>
<keyword evidence="7" id="KW-0106">Calcium</keyword>
<dbReference type="PANTHER" id="PTHR10582:SF2">
    <property type="entry name" value="INACTIVE"/>
    <property type="match status" value="1"/>
</dbReference>
<evidence type="ECO:0000313" key="11">
    <source>
        <dbReference type="WBParaSite" id="maker-uti_cns_0014718-snap-gene-0.2-mRNA-1"/>
    </source>
</evidence>